<dbReference type="RefSeq" id="WP_256117345.1">
    <property type="nucleotide sequence ID" value="NZ_WHSB02000004.1"/>
</dbReference>
<organism evidence="1 2">
    <name type="scientific">Shinella lacus</name>
    <dbReference type="NCBI Taxonomy" id="2654216"/>
    <lineage>
        <taxon>Bacteria</taxon>
        <taxon>Pseudomonadati</taxon>
        <taxon>Pseudomonadota</taxon>
        <taxon>Alphaproteobacteria</taxon>
        <taxon>Hyphomicrobiales</taxon>
        <taxon>Rhizobiaceae</taxon>
        <taxon>Shinella</taxon>
    </lineage>
</organism>
<dbReference type="EMBL" id="WHSB02000004">
    <property type="protein sequence ID" value="MCQ4630912.1"/>
    <property type="molecule type" value="Genomic_DNA"/>
</dbReference>
<proteinExistence type="predicted"/>
<name>A0ABT1R6U7_9HYPH</name>
<evidence type="ECO:0008006" key="3">
    <source>
        <dbReference type="Google" id="ProtNLM"/>
    </source>
</evidence>
<reference evidence="1" key="1">
    <citation type="submission" date="2021-07" db="EMBL/GenBank/DDBJ databases">
        <title>Shinella sp. nov., a novel member of the genus Shinella from water.</title>
        <authorList>
            <person name="Deng Y."/>
        </authorList>
    </citation>
    <scope>NUCLEOTIDE SEQUENCE</scope>
    <source>
        <strain evidence="1">CPCC 100929</strain>
    </source>
</reference>
<accession>A0ABT1R6U7</accession>
<gene>
    <name evidence="1" type="ORF">GB927_012740</name>
</gene>
<sequence>MIIIPEKELVLITPPRTGSTSLSDQIAKNYPMSFRPYRHMEADGIPFGYDRWRRVGVFREPVARLWSVYHYCKSVAISDRGTPAWREKLLRSVSAPFEEWLIENPIVFTDPFDSAGTRYYPRYAVRSPVPENRKSLFMYLRPDLGTEIMELNDLMLLLDLDPSERKNSSSCPAAPRYSDLPLPAREHFYTFFDWDFRRHFGGTTRTRIGGEP</sequence>
<dbReference type="InterPro" id="IPR027417">
    <property type="entry name" value="P-loop_NTPase"/>
</dbReference>
<dbReference type="Proteomes" id="UP000996601">
    <property type="component" value="Unassembled WGS sequence"/>
</dbReference>
<protein>
    <recommendedName>
        <fullName evidence="3">Sulfotransferase family protein</fullName>
    </recommendedName>
</protein>
<dbReference type="SUPFAM" id="SSF52540">
    <property type="entry name" value="P-loop containing nucleoside triphosphate hydrolases"/>
    <property type="match status" value="1"/>
</dbReference>
<evidence type="ECO:0000313" key="2">
    <source>
        <dbReference type="Proteomes" id="UP000996601"/>
    </source>
</evidence>
<evidence type="ECO:0000313" key="1">
    <source>
        <dbReference type="EMBL" id="MCQ4630912.1"/>
    </source>
</evidence>
<comment type="caution">
    <text evidence="1">The sequence shown here is derived from an EMBL/GenBank/DDBJ whole genome shotgun (WGS) entry which is preliminary data.</text>
</comment>
<keyword evidence="2" id="KW-1185">Reference proteome</keyword>